<dbReference type="GO" id="GO:0051082">
    <property type="term" value="F:unfolded protein binding"/>
    <property type="evidence" value="ECO:0007669"/>
    <property type="project" value="TreeGrafter"/>
</dbReference>
<feature type="domain" description="J" evidence="2">
    <location>
        <begin position="3"/>
        <end position="66"/>
    </location>
</feature>
<evidence type="ECO:0000313" key="5">
    <source>
        <dbReference type="Proteomes" id="UP001152797"/>
    </source>
</evidence>
<organism evidence="3">
    <name type="scientific">Cladocopium goreaui</name>
    <dbReference type="NCBI Taxonomy" id="2562237"/>
    <lineage>
        <taxon>Eukaryota</taxon>
        <taxon>Sar</taxon>
        <taxon>Alveolata</taxon>
        <taxon>Dinophyceae</taxon>
        <taxon>Suessiales</taxon>
        <taxon>Symbiodiniaceae</taxon>
        <taxon>Cladocopium</taxon>
    </lineage>
</organism>
<dbReference type="GO" id="GO:0005737">
    <property type="term" value="C:cytoplasm"/>
    <property type="evidence" value="ECO:0007669"/>
    <property type="project" value="TreeGrafter"/>
</dbReference>
<evidence type="ECO:0000313" key="4">
    <source>
        <dbReference type="EMBL" id="CAL4788289.1"/>
    </source>
</evidence>
<dbReference type="EMBL" id="CAMXCT030002868">
    <property type="protein sequence ID" value="CAL4788289.1"/>
    <property type="molecule type" value="Genomic_DNA"/>
</dbReference>
<comment type="caution">
    <text evidence="3">The sequence shown here is derived from an EMBL/GenBank/DDBJ whole genome shotgun (WGS) entry which is preliminary data.</text>
</comment>
<feature type="region of interest" description="Disordered" evidence="1">
    <location>
        <begin position="148"/>
        <end position="172"/>
    </location>
</feature>
<protein>
    <submittedName>
        <fullName evidence="4">Chaperone protein DnaJ 2</fullName>
    </submittedName>
</protein>
<accession>A0A9P1D1M8</accession>
<evidence type="ECO:0000259" key="2">
    <source>
        <dbReference type="PROSITE" id="PS50076"/>
    </source>
</evidence>
<dbReference type="InterPro" id="IPR036869">
    <property type="entry name" value="J_dom_sf"/>
</dbReference>
<dbReference type="CDD" id="cd06257">
    <property type="entry name" value="DnaJ"/>
    <property type="match status" value="1"/>
</dbReference>
<reference evidence="4 5" key="2">
    <citation type="submission" date="2024-05" db="EMBL/GenBank/DDBJ databases">
        <authorList>
            <person name="Chen Y."/>
            <person name="Shah S."/>
            <person name="Dougan E. K."/>
            <person name="Thang M."/>
            <person name="Chan C."/>
        </authorList>
    </citation>
    <scope>NUCLEOTIDE SEQUENCE [LARGE SCALE GENOMIC DNA]</scope>
</reference>
<reference evidence="3" key="1">
    <citation type="submission" date="2022-10" db="EMBL/GenBank/DDBJ databases">
        <authorList>
            <person name="Chen Y."/>
            <person name="Dougan E. K."/>
            <person name="Chan C."/>
            <person name="Rhodes N."/>
            <person name="Thang M."/>
        </authorList>
    </citation>
    <scope>NUCLEOTIDE SEQUENCE</scope>
</reference>
<dbReference type="OrthoDB" id="444821at2759"/>
<dbReference type="GO" id="GO:0005634">
    <property type="term" value="C:nucleus"/>
    <property type="evidence" value="ECO:0007669"/>
    <property type="project" value="TreeGrafter"/>
</dbReference>
<evidence type="ECO:0000256" key="1">
    <source>
        <dbReference type="SAM" id="MobiDB-lite"/>
    </source>
</evidence>
<dbReference type="EMBL" id="CAMXCT010002868">
    <property type="protein sequence ID" value="CAI4000977.1"/>
    <property type="molecule type" value="Genomic_DNA"/>
</dbReference>
<dbReference type="Gene3D" id="1.10.287.110">
    <property type="entry name" value="DnaJ domain"/>
    <property type="match status" value="1"/>
</dbReference>
<evidence type="ECO:0000313" key="3">
    <source>
        <dbReference type="EMBL" id="CAI4000977.1"/>
    </source>
</evidence>
<sequence>MTDLYGLLGLSPSESLGPADIRSAYRRSALQAHPDKGGSEEKFHAVLTAFEVLSCRASRESYDSARSRGLSAADALAIATGRAPDPATKRKSNSAPLERLRLLLAKMGREQRQEALQKLPREVRDALVSYMEGAASFKESAPASNATARNAAKALENGEEQTGGTRGIGRGILRQATSPPTYKASIFLPSLFVMSRPNPSLERVLQLHSALVRTRELVDAGEDFNSVRFRRAFAEACREAELDADKELRNLTFTAIIPAYYEVNRQIKGRQTPDLDAAFALREQLLEALQIGGNLSCGSLKHSIKQIQEQKGFKSSTACCHSKKRPCRE</sequence>
<dbReference type="GO" id="GO:0051087">
    <property type="term" value="F:protein-folding chaperone binding"/>
    <property type="evidence" value="ECO:0007669"/>
    <property type="project" value="TreeGrafter"/>
</dbReference>
<dbReference type="Pfam" id="PF00226">
    <property type="entry name" value="DnaJ"/>
    <property type="match status" value="1"/>
</dbReference>
<keyword evidence="5" id="KW-1185">Reference proteome</keyword>
<dbReference type="EMBL" id="CAMXCT020002868">
    <property type="protein sequence ID" value="CAL1154352.1"/>
    <property type="molecule type" value="Genomic_DNA"/>
</dbReference>
<dbReference type="PANTHER" id="PTHR43948:SF23">
    <property type="entry name" value="DNAJ DOMAIN PROTEIN (AFU_ORTHOLOGUE AFUA_1G15460)"/>
    <property type="match status" value="1"/>
</dbReference>
<dbReference type="InterPro" id="IPR001623">
    <property type="entry name" value="DnaJ_domain"/>
</dbReference>
<name>A0A9P1D1M8_9DINO</name>
<dbReference type="PANTHER" id="PTHR43948">
    <property type="entry name" value="DNAJ HOMOLOG SUBFAMILY B"/>
    <property type="match status" value="1"/>
</dbReference>
<dbReference type="Proteomes" id="UP001152797">
    <property type="component" value="Unassembled WGS sequence"/>
</dbReference>
<dbReference type="AlphaFoldDB" id="A0A9P1D1M8"/>
<dbReference type="SUPFAM" id="SSF46565">
    <property type="entry name" value="Chaperone J-domain"/>
    <property type="match status" value="1"/>
</dbReference>
<gene>
    <name evidence="3" type="ORF">C1SCF055_LOCUS27055</name>
</gene>
<dbReference type="GO" id="GO:0044183">
    <property type="term" value="F:protein folding chaperone"/>
    <property type="evidence" value="ECO:0007669"/>
    <property type="project" value="TreeGrafter"/>
</dbReference>
<dbReference type="SMART" id="SM00271">
    <property type="entry name" value="DnaJ"/>
    <property type="match status" value="1"/>
</dbReference>
<dbReference type="PROSITE" id="PS50076">
    <property type="entry name" value="DNAJ_2"/>
    <property type="match status" value="1"/>
</dbReference>
<proteinExistence type="predicted"/>